<evidence type="ECO:0000256" key="5">
    <source>
        <dbReference type="ARBA" id="ARBA00022975"/>
    </source>
</evidence>
<dbReference type="GO" id="GO:0044205">
    <property type="term" value="P:'de novo' UMP biosynthetic process"/>
    <property type="evidence" value="ECO:0007669"/>
    <property type="project" value="UniProtKB-UniPathway"/>
</dbReference>
<comment type="pathway">
    <text evidence="2">Pyrimidine metabolism; UMP biosynthesis via de novo pathway.</text>
</comment>
<dbReference type="Gene3D" id="3.20.20.70">
    <property type="entry name" value="Aldolase class I"/>
    <property type="match status" value="1"/>
</dbReference>
<evidence type="ECO:0000313" key="8">
    <source>
        <dbReference type="EMBL" id="GAI54087.1"/>
    </source>
</evidence>
<dbReference type="PANTHER" id="PTHR48109">
    <property type="entry name" value="DIHYDROOROTATE DEHYDROGENASE (QUINONE), MITOCHONDRIAL-RELATED"/>
    <property type="match status" value="1"/>
</dbReference>
<evidence type="ECO:0000259" key="7">
    <source>
        <dbReference type="Pfam" id="PF01180"/>
    </source>
</evidence>
<accession>X1PCQ7</accession>
<dbReference type="PROSITE" id="PS00911">
    <property type="entry name" value="DHODEHASE_1"/>
    <property type="match status" value="1"/>
</dbReference>
<dbReference type="Pfam" id="PF01180">
    <property type="entry name" value="DHO_dh"/>
    <property type="match status" value="1"/>
</dbReference>
<name>X1PCQ7_9ZZZZ</name>
<dbReference type="InterPro" id="IPR005720">
    <property type="entry name" value="Dihydroorotate_DH_cat"/>
</dbReference>
<sequence length="192" mass="20320">EEYSKLLDISKLGAVVTKTTTREPREGNPQPRLLEVPAGLINSIGLANPGIEEVITKKLPFLGGFGVPVIVSIGGETMKDYQYLAERLSEVEEIVGLEINISCPNVEKGGMAFGQDPEVAGRLIGKIREVSRLPLIVKLTPNVTDIAVIAQAVVGAGADAVSLINTLKAKAKISSRLHKGKWITGGLSGPCI</sequence>
<dbReference type="PANTHER" id="PTHR48109:SF1">
    <property type="entry name" value="DIHYDROOROTATE DEHYDROGENASE (FUMARATE)"/>
    <property type="match status" value="1"/>
</dbReference>
<comment type="caution">
    <text evidence="8">The sequence shown here is derived from an EMBL/GenBank/DDBJ whole genome shotgun (WGS) entry which is preliminary data.</text>
</comment>
<keyword evidence="6" id="KW-0560">Oxidoreductase</keyword>
<dbReference type="InterPro" id="IPR050074">
    <property type="entry name" value="DHO_dehydrogenase"/>
</dbReference>
<dbReference type="UniPathway" id="UPA00070"/>
<feature type="domain" description="Dihydroorotate dehydrogenase catalytic" evidence="7">
    <location>
        <begin position="1"/>
        <end position="192"/>
    </location>
</feature>
<dbReference type="GO" id="GO:0004152">
    <property type="term" value="F:dihydroorotate dehydrogenase activity"/>
    <property type="evidence" value="ECO:0007669"/>
    <property type="project" value="TreeGrafter"/>
</dbReference>
<dbReference type="InterPro" id="IPR001295">
    <property type="entry name" value="Dihydroorotate_DH_CS"/>
</dbReference>
<feature type="non-terminal residue" evidence="8">
    <location>
        <position position="192"/>
    </location>
</feature>
<comment type="cofactor">
    <cofactor evidence="1">
        <name>FMN</name>
        <dbReference type="ChEBI" id="CHEBI:58210"/>
    </cofactor>
</comment>
<gene>
    <name evidence="8" type="ORF">S06H3_60037</name>
</gene>
<evidence type="ECO:0000256" key="1">
    <source>
        <dbReference type="ARBA" id="ARBA00001917"/>
    </source>
</evidence>
<dbReference type="InterPro" id="IPR013785">
    <property type="entry name" value="Aldolase_TIM"/>
</dbReference>
<evidence type="ECO:0000256" key="2">
    <source>
        <dbReference type="ARBA" id="ARBA00004725"/>
    </source>
</evidence>
<evidence type="ECO:0000256" key="3">
    <source>
        <dbReference type="ARBA" id="ARBA00022630"/>
    </source>
</evidence>
<evidence type="ECO:0000256" key="4">
    <source>
        <dbReference type="ARBA" id="ARBA00022643"/>
    </source>
</evidence>
<dbReference type="EMBL" id="BARV01039107">
    <property type="protein sequence ID" value="GAI54087.1"/>
    <property type="molecule type" value="Genomic_DNA"/>
</dbReference>
<protein>
    <recommendedName>
        <fullName evidence="7">Dihydroorotate dehydrogenase catalytic domain-containing protein</fullName>
    </recommendedName>
</protein>
<organism evidence="8">
    <name type="scientific">marine sediment metagenome</name>
    <dbReference type="NCBI Taxonomy" id="412755"/>
    <lineage>
        <taxon>unclassified sequences</taxon>
        <taxon>metagenomes</taxon>
        <taxon>ecological metagenomes</taxon>
    </lineage>
</organism>
<keyword evidence="3" id="KW-0285">Flavoprotein</keyword>
<dbReference type="GO" id="GO:0006207">
    <property type="term" value="P:'de novo' pyrimidine nucleobase biosynthetic process"/>
    <property type="evidence" value="ECO:0007669"/>
    <property type="project" value="InterPro"/>
</dbReference>
<proteinExistence type="predicted"/>
<dbReference type="GO" id="GO:0005737">
    <property type="term" value="C:cytoplasm"/>
    <property type="evidence" value="ECO:0007669"/>
    <property type="project" value="InterPro"/>
</dbReference>
<evidence type="ECO:0000256" key="6">
    <source>
        <dbReference type="ARBA" id="ARBA00023002"/>
    </source>
</evidence>
<keyword evidence="5" id="KW-0665">Pyrimidine biosynthesis</keyword>
<dbReference type="AlphaFoldDB" id="X1PCQ7"/>
<keyword evidence="4" id="KW-0288">FMN</keyword>
<feature type="non-terminal residue" evidence="8">
    <location>
        <position position="1"/>
    </location>
</feature>
<dbReference type="SUPFAM" id="SSF51395">
    <property type="entry name" value="FMN-linked oxidoreductases"/>
    <property type="match status" value="1"/>
</dbReference>
<reference evidence="8" key="1">
    <citation type="journal article" date="2014" name="Front. Microbiol.">
        <title>High frequency of phylogenetically diverse reductive dehalogenase-homologous genes in deep subseafloor sedimentary metagenomes.</title>
        <authorList>
            <person name="Kawai M."/>
            <person name="Futagami T."/>
            <person name="Toyoda A."/>
            <person name="Takaki Y."/>
            <person name="Nishi S."/>
            <person name="Hori S."/>
            <person name="Arai W."/>
            <person name="Tsubouchi T."/>
            <person name="Morono Y."/>
            <person name="Uchiyama I."/>
            <person name="Ito T."/>
            <person name="Fujiyama A."/>
            <person name="Inagaki F."/>
            <person name="Takami H."/>
        </authorList>
    </citation>
    <scope>NUCLEOTIDE SEQUENCE</scope>
    <source>
        <strain evidence="8">Expedition CK06-06</strain>
    </source>
</reference>